<dbReference type="Pfam" id="PF00168">
    <property type="entry name" value="C2"/>
    <property type="match status" value="1"/>
</dbReference>
<feature type="region of interest" description="Disordered" evidence="3">
    <location>
        <begin position="483"/>
        <end position="527"/>
    </location>
</feature>
<dbReference type="InterPro" id="IPR000008">
    <property type="entry name" value="C2_dom"/>
</dbReference>
<proteinExistence type="predicted"/>
<accession>A0A4Y9Y597</accession>
<dbReference type="SMART" id="SM00239">
    <property type="entry name" value="C2"/>
    <property type="match status" value="1"/>
</dbReference>
<keyword evidence="1" id="KW-0479">Metal-binding</keyword>
<dbReference type="Gene3D" id="2.60.40.150">
    <property type="entry name" value="C2 domain"/>
    <property type="match status" value="1"/>
</dbReference>
<evidence type="ECO:0000313" key="5">
    <source>
        <dbReference type="EMBL" id="TFY57312.1"/>
    </source>
</evidence>
<dbReference type="GO" id="GO:0016020">
    <property type="term" value="C:membrane"/>
    <property type="evidence" value="ECO:0007669"/>
    <property type="project" value="TreeGrafter"/>
</dbReference>
<evidence type="ECO:0000256" key="3">
    <source>
        <dbReference type="SAM" id="MobiDB-lite"/>
    </source>
</evidence>
<protein>
    <recommendedName>
        <fullName evidence="4">C2 domain-containing protein</fullName>
    </recommendedName>
</protein>
<dbReference type="GO" id="GO:0005509">
    <property type="term" value="F:calcium ion binding"/>
    <property type="evidence" value="ECO:0007669"/>
    <property type="project" value="TreeGrafter"/>
</dbReference>
<dbReference type="PANTHER" id="PTHR45911">
    <property type="entry name" value="C2 DOMAIN-CONTAINING PROTEIN"/>
    <property type="match status" value="1"/>
</dbReference>
<dbReference type="PANTHER" id="PTHR45911:SF4">
    <property type="entry name" value="MULTIPLE C2 AND TRANSMEMBRANE DOMAIN-CONTAINING PROTEIN"/>
    <property type="match status" value="1"/>
</dbReference>
<reference evidence="5 6" key="1">
    <citation type="submission" date="2019-02" db="EMBL/GenBank/DDBJ databases">
        <title>Genome sequencing of the rare red list fungi Dentipellis fragilis.</title>
        <authorList>
            <person name="Buettner E."/>
            <person name="Kellner H."/>
        </authorList>
    </citation>
    <scope>NUCLEOTIDE SEQUENCE [LARGE SCALE GENOMIC DNA]</scope>
    <source>
        <strain evidence="5 6">DSM 105465</strain>
    </source>
</reference>
<dbReference type="AlphaFoldDB" id="A0A4Y9Y597"/>
<gene>
    <name evidence="5" type="ORF">EVG20_g8599</name>
</gene>
<feature type="compositionally biased region" description="Polar residues" evidence="3">
    <location>
        <begin position="496"/>
        <end position="510"/>
    </location>
</feature>
<dbReference type="EMBL" id="SEOQ01000760">
    <property type="protein sequence ID" value="TFY57312.1"/>
    <property type="molecule type" value="Genomic_DNA"/>
</dbReference>
<sequence>MDSARAEGTPDTAFAIVKCMLGRVLPEASTVTDQRPELERPPGSNKGERDILSDFLRYINIYCSMSKFFTHVHEAVSKARGNTTDIAAKTRAFAEEKMLDVPYVDLTIKFIGASGLPKMDVVGSADPYFIAKLDDKIKFVSTVKVNTLTPVWNEMWCVKNVPAHANLHVQVMDKDAGPKDDYIGRFSITVGPGAKEAEIEGFILKRTKGTFWLHIDVNPPSRPNAPAYIFDGPIRFTRHFSPTVGLLTSINDERLYSTWKMYIRGVPLFFGTTTQGWNRDYKAAQSIFGPGPGSLAVRSSIQAGHRMLYARTTRNGFGIIEKPTDILNLLHGGKNTLGSRTFAEHRIKPVVYTYVIAIDDQSFRFSETGAAFFVDFASKHALHANCQEAVYYSGEFHPRPEGGWASFSDDTPDEAVKWELVIDNNSGTYSPDPMMLPALKELLEYNFPGFAIYAFDRQDPRLTESREACRAYALKYRGVKQEELQPHANAGEETLSHQAAATTESGQGTDTTDETPGADTEQGAPSS</sequence>
<dbReference type="InterPro" id="IPR035892">
    <property type="entry name" value="C2_domain_sf"/>
</dbReference>
<dbReference type="OrthoDB" id="73919at2759"/>
<evidence type="ECO:0000259" key="4">
    <source>
        <dbReference type="PROSITE" id="PS50004"/>
    </source>
</evidence>
<keyword evidence="2" id="KW-0106">Calcium</keyword>
<dbReference type="SUPFAM" id="SSF49562">
    <property type="entry name" value="C2 domain (Calcium/lipid-binding domain, CaLB)"/>
    <property type="match status" value="1"/>
</dbReference>
<feature type="domain" description="C2" evidence="4">
    <location>
        <begin position="86"/>
        <end position="203"/>
    </location>
</feature>
<dbReference type="CDD" id="cd00030">
    <property type="entry name" value="C2"/>
    <property type="match status" value="1"/>
</dbReference>
<name>A0A4Y9Y597_9AGAM</name>
<organism evidence="5 6">
    <name type="scientific">Dentipellis fragilis</name>
    <dbReference type="NCBI Taxonomy" id="205917"/>
    <lineage>
        <taxon>Eukaryota</taxon>
        <taxon>Fungi</taxon>
        <taxon>Dikarya</taxon>
        <taxon>Basidiomycota</taxon>
        <taxon>Agaricomycotina</taxon>
        <taxon>Agaricomycetes</taxon>
        <taxon>Russulales</taxon>
        <taxon>Hericiaceae</taxon>
        <taxon>Dentipellis</taxon>
    </lineage>
</organism>
<dbReference type="STRING" id="205917.A0A4Y9Y597"/>
<dbReference type="PROSITE" id="PS50004">
    <property type="entry name" value="C2"/>
    <property type="match status" value="1"/>
</dbReference>
<evidence type="ECO:0000256" key="2">
    <source>
        <dbReference type="ARBA" id="ARBA00022837"/>
    </source>
</evidence>
<evidence type="ECO:0000256" key="1">
    <source>
        <dbReference type="ARBA" id="ARBA00022723"/>
    </source>
</evidence>
<comment type="caution">
    <text evidence="5">The sequence shown here is derived from an EMBL/GenBank/DDBJ whole genome shotgun (WGS) entry which is preliminary data.</text>
</comment>
<keyword evidence="6" id="KW-1185">Reference proteome</keyword>
<dbReference type="Proteomes" id="UP000298327">
    <property type="component" value="Unassembled WGS sequence"/>
</dbReference>
<evidence type="ECO:0000313" key="6">
    <source>
        <dbReference type="Proteomes" id="UP000298327"/>
    </source>
</evidence>